<dbReference type="EMBL" id="JAKKUT010000002">
    <property type="protein sequence ID" value="MDG2989881.1"/>
    <property type="molecule type" value="Genomic_DNA"/>
</dbReference>
<dbReference type="Pfam" id="PF03306">
    <property type="entry name" value="AAL_decarboxy"/>
    <property type="match status" value="1"/>
</dbReference>
<dbReference type="Gene3D" id="3.30.1330.80">
    <property type="entry name" value="Hypothetical protein, similar to alpha- acetolactate decarboxylase, domain 2"/>
    <property type="match status" value="2"/>
</dbReference>
<evidence type="ECO:0000256" key="5">
    <source>
        <dbReference type="ARBA" id="ARBA00020164"/>
    </source>
</evidence>
<evidence type="ECO:0000256" key="7">
    <source>
        <dbReference type="ARBA" id="ARBA00023061"/>
    </source>
</evidence>
<dbReference type="CDD" id="cd17299">
    <property type="entry name" value="acetolactate_decarboxylase"/>
    <property type="match status" value="1"/>
</dbReference>
<dbReference type="NCBIfam" id="TIGR01252">
    <property type="entry name" value="acetolac_decarb"/>
    <property type="match status" value="1"/>
</dbReference>
<evidence type="ECO:0000256" key="1">
    <source>
        <dbReference type="ARBA" id="ARBA00001784"/>
    </source>
</evidence>
<evidence type="ECO:0000256" key="2">
    <source>
        <dbReference type="ARBA" id="ARBA00005170"/>
    </source>
</evidence>
<reference evidence="10" key="2">
    <citation type="submission" date="2022-01" db="EMBL/GenBank/DDBJ databases">
        <authorList>
            <person name="Zivanovic Y."/>
            <person name="Moreira D."/>
            <person name="Lopez-Garcia P."/>
        </authorList>
    </citation>
    <scope>NUCLEOTIDE SEQUENCE</scope>
    <source>
        <strain evidence="10">G9</strain>
    </source>
</reference>
<comment type="similarity">
    <text evidence="3 9">Belongs to the alpha-acetolactate decarboxylase family.</text>
</comment>
<dbReference type="PANTHER" id="PTHR35524:SF1">
    <property type="entry name" value="ALPHA-ACETOLACTATE DECARBOXYLASE"/>
    <property type="match status" value="1"/>
</dbReference>
<dbReference type="Proteomes" id="UP001154265">
    <property type="component" value="Unassembled WGS sequence"/>
</dbReference>
<dbReference type="GO" id="GO:0047605">
    <property type="term" value="F:acetolactate decarboxylase activity"/>
    <property type="evidence" value="ECO:0007669"/>
    <property type="project" value="UniProtKB-EC"/>
</dbReference>
<accession>A0ABT6EVQ0</accession>
<keyword evidence="8 9" id="KW-0456">Lyase</keyword>
<dbReference type="PIRSF" id="PIRSF001332">
    <property type="entry name" value="Acetolac_decarb"/>
    <property type="match status" value="1"/>
</dbReference>
<dbReference type="RefSeq" id="WP_277865806.1">
    <property type="nucleotide sequence ID" value="NZ_JAKKUT010000002.1"/>
</dbReference>
<protein>
    <recommendedName>
        <fullName evidence="5 9">Alpha-acetolactate decarboxylase</fullName>
        <ecNumber evidence="4 9">4.1.1.5</ecNumber>
    </recommendedName>
</protein>
<dbReference type="PANTHER" id="PTHR35524">
    <property type="entry name" value="ALPHA-ACETOLACTATE DECARBOXYLASE"/>
    <property type="match status" value="1"/>
</dbReference>
<dbReference type="SUPFAM" id="SSF117856">
    <property type="entry name" value="AF0104/ALDC/Ptd012-like"/>
    <property type="match status" value="1"/>
</dbReference>
<comment type="caution">
    <text evidence="10">The sequence shown here is derived from an EMBL/GenBank/DDBJ whole genome shotgun (WGS) entry which is preliminary data.</text>
</comment>
<organism evidence="10 11">
    <name type="scientific">Candidatus Synechococcus calcipolaris G9</name>
    <dbReference type="NCBI Taxonomy" id="1497997"/>
    <lineage>
        <taxon>Bacteria</taxon>
        <taxon>Bacillati</taxon>
        <taxon>Cyanobacteriota</taxon>
        <taxon>Cyanophyceae</taxon>
        <taxon>Synechococcales</taxon>
        <taxon>Synechococcaceae</taxon>
        <taxon>Synechococcus</taxon>
    </lineage>
</organism>
<comment type="catalytic activity">
    <reaction evidence="1 9">
        <text>(2S)-2-acetolactate + H(+) = (R)-acetoin + CO2</text>
        <dbReference type="Rhea" id="RHEA:21580"/>
        <dbReference type="ChEBI" id="CHEBI:15378"/>
        <dbReference type="ChEBI" id="CHEBI:15686"/>
        <dbReference type="ChEBI" id="CHEBI:16526"/>
        <dbReference type="ChEBI" id="CHEBI:58476"/>
        <dbReference type="EC" id="4.1.1.5"/>
    </reaction>
</comment>
<evidence type="ECO:0000256" key="4">
    <source>
        <dbReference type="ARBA" id="ARBA00013204"/>
    </source>
</evidence>
<keyword evidence="6 9" id="KW-0210">Decarboxylase</keyword>
<evidence type="ECO:0000313" key="11">
    <source>
        <dbReference type="Proteomes" id="UP001154265"/>
    </source>
</evidence>
<evidence type="ECO:0000256" key="9">
    <source>
        <dbReference type="PIRNR" id="PIRNR001332"/>
    </source>
</evidence>
<evidence type="ECO:0000256" key="3">
    <source>
        <dbReference type="ARBA" id="ARBA00007106"/>
    </source>
</evidence>
<evidence type="ECO:0000256" key="6">
    <source>
        <dbReference type="ARBA" id="ARBA00022793"/>
    </source>
</evidence>
<gene>
    <name evidence="10" type="primary">budA</name>
    <name evidence="10" type="ORF">L3556_02865</name>
</gene>
<sequence length="258" mass="29190">MKLKRWLWWPILLLLTTFAINGLSTHGWPAYSQNAPSTLGFQVSTLGALNIGIYEGATTMAELKEHGDFGLGTFEGLDGEMVILDGTVYKIDVDGGVHRVEDDTETPFSVVSFFHRQRSLPLGGNLSYQELEQRIDESLPSLNWPYALRIHGTFPYLKFRSVPKQTPPYPPLLDVVRNEQRIFEERNVTGTLVGFRLPPYLSNINVPGYHFHFITSDRRTGGHILDGEFINPTVELDTLDNWQIMLPDNAAFKQALLE</sequence>
<comment type="pathway">
    <text evidence="2 9">Polyol metabolism; (R,R)-butane-2,3-diol biosynthesis; (R,R)-butane-2,3-diol from pyruvate: step 2/3.</text>
</comment>
<name>A0ABT6EVQ0_9SYNE</name>
<evidence type="ECO:0000313" key="10">
    <source>
        <dbReference type="EMBL" id="MDG2989881.1"/>
    </source>
</evidence>
<keyword evidence="11" id="KW-1185">Reference proteome</keyword>
<evidence type="ECO:0000256" key="8">
    <source>
        <dbReference type="ARBA" id="ARBA00023239"/>
    </source>
</evidence>
<dbReference type="InterPro" id="IPR005128">
    <property type="entry name" value="Acetolactate_a_deCO2ase"/>
</dbReference>
<keyword evidence="7 9" id="KW-0005">Acetoin biosynthesis</keyword>
<dbReference type="EC" id="4.1.1.5" evidence="4 9"/>
<reference evidence="10" key="1">
    <citation type="journal article" date="2022" name="Genome Biol. Evol.">
        <title>A New Gene Family Diagnostic for Intracellular Biomineralization of Amorphous Ca Carbonates by Cyanobacteria.</title>
        <authorList>
            <person name="Benzerara K."/>
            <person name="Duprat E."/>
            <person name="Bitard-Feildel T."/>
            <person name="Caumes G."/>
            <person name="Cassier-Chauvat C."/>
            <person name="Chauvat F."/>
            <person name="Dezi M."/>
            <person name="Diop S.I."/>
            <person name="Gaschignard G."/>
            <person name="Gorgen S."/>
            <person name="Gugger M."/>
            <person name="Lopez-Garcia P."/>
            <person name="Millet M."/>
            <person name="Skouri-Panet F."/>
            <person name="Moreira D."/>
            <person name="Callebaut I."/>
        </authorList>
    </citation>
    <scope>NUCLEOTIDE SEQUENCE</scope>
    <source>
        <strain evidence="10">G9</strain>
    </source>
</reference>
<proteinExistence type="inferred from homology"/>